<reference evidence="2 3" key="1">
    <citation type="submission" date="2016-10" db="EMBL/GenBank/DDBJ databases">
        <authorList>
            <person name="de Groot N.N."/>
        </authorList>
    </citation>
    <scope>NUCLEOTIDE SEQUENCE [LARGE SCALE GENOMIC DNA]</scope>
    <source>
        <strain evidence="2 3">DSM 3756</strain>
    </source>
</reference>
<name>A0A1H3AST4_HALVA</name>
<sequence length="545" mass="60451">MDKYKSSVNLAIIPSKIYIIIFAMTLCVSSVIFFIPKIIVPQYFGYLLLIILFIIPLFYATIGDNSLSIYLFFIGSVSTYLFLIAVDPVEYGLFGHDPYSFTLPAHQIMISNKPPIFEFINLTESWPAFYSLTTILVQITQIETIVMAKYIPLIGATIPLLFFITLRNLMTDKIAFVAALGFTSTRTLPLFEAKFIDETLAVVLFFNLILVFSIEYILVDGFQLGIQITGLLLLFTIILTHPIISLLSIMFIFIWSGSTKILALDLVPNRYKSIDQNVMSPTIMYGIIGACLFAIVAINSDLTVDSIVSLIVSAQTGSGQEVPGPTTGQTIRNLISASAIVVLLIFSAITAYGFLSSNNYQPWVNSWAIFAGIIGLIYASSLILGRLIPLDPIRLLIIFIPILIAVSIFILHESKTTYSTLFLDTITNILIISLIVTQVAAIGPHVLYSDPSGTNLQEGHYTKEQFTASEWANNYNDLQIVSYEGGLYVSRGTERVTSYQSMSSKCNNRLYSWREESGQAIPVNNNLIYTSGGVKLSLCNLHDES</sequence>
<feature type="transmembrane region" description="Helical" evidence="1">
    <location>
        <begin position="395"/>
        <end position="412"/>
    </location>
</feature>
<evidence type="ECO:0008006" key="4">
    <source>
        <dbReference type="Google" id="ProtNLM"/>
    </source>
</evidence>
<evidence type="ECO:0000313" key="2">
    <source>
        <dbReference type="EMBL" id="SDX32665.1"/>
    </source>
</evidence>
<feature type="transmembrane region" description="Helical" evidence="1">
    <location>
        <begin position="68"/>
        <end position="86"/>
    </location>
</feature>
<dbReference type="AlphaFoldDB" id="A0A1H3AST4"/>
<organism evidence="2 3">
    <name type="scientific">Haloarcula vallismortis</name>
    <name type="common">Halobacterium vallismortis</name>
    <dbReference type="NCBI Taxonomy" id="28442"/>
    <lineage>
        <taxon>Archaea</taxon>
        <taxon>Methanobacteriati</taxon>
        <taxon>Methanobacteriota</taxon>
        <taxon>Stenosarchaea group</taxon>
        <taxon>Halobacteria</taxon>
        <taxon>Halobacteriales</taxon>
        <taxon>Haloarculaceae</taxon>
        <taxon>Haloarcula</taxon>
    </lineage>
</organism>
<feature type="transmembrane region" description="Helical" evidence="1">
    <location>
        <begin position="17"/>
        <end position="36"/>
    </location>
</feature>
<dbReference type="EMBL" id="FNOF01000030">
    <property type="protein sequence ID" value="SDX32665.1"/>
    <property type="molecule type" value="Genomic_DNA"/>
</dbReference>
<feature type="transmembrane region" description="Helical" evidence="1">
    <location>
        <begin position="278"/>
        <end position="298"/>
    </location>
</feature>
<protein>
    <recommendedName>
        <fullName evidence="4">Dolichyl-phosphate-mannose-protein mannosyltransferase</fullName>
    </recommendedName>
</protein>
<evidence type="ECO:0000256" key="1">
    <source>
        <dbReference type="SAM" id="Phobius"/>
    </source>
</evidence>
<feature type="transmembrane region" description="Helical" evidence="1">
    <location>
        <begin position="334"/>
        <end position="355"/>
    </location>
</feature>
<feature type="transmembrane region" description="Helical" evidence="1">
    <location>
        <begin position="367"/>
        <end position="388"/>
    </location>
</feature>
<feature type="transmembrane region" description="Helical" evidence="1">
    <location>
        <begin position="43"/>
        <end position="62"/>
    </location>
</feature>
<dbReference type="STRING" id="28442.SAMN05443574_1306"/>
<dbReference type="Proteomes" id="UP000182573">
    <property type="component" value="Unassembled WGS sequence"/>
</dbReference>
<evidence type="ECO:0000313" key="3">
    <source>
        <dbReference type="Proteomes" id="UP000182573"/>
    </source>
</evidence>
<keyword evidence="1" id="KW-0812">Transmembrane</keyword>
<gene>
    <name evidence="2" type="ORF">SAMN05443574_1306</name>
</gene>
<proteinExistence type="predicted"/>
<accession>A0A1H3AST4</accession>
<keyword evidence="1" id="KW-1133">Transmembrane helix</keyword>
<feature type="transmembrane region" description="Helical" evidence="1">
    <location>
        <begin position="231"/>
        <end position="258"/>
    </location>
</feature>
<feature type="transmembrane region" description="Helical" evidence="1">
    <location>
        <begin position="199"/>
        <end position="219"/>
    </location>
</feature>
<keyword evidence="1" id="KW-0472">Membrane</keyword>
<feature type="transmembrane region" description="Helical" evidence="1">
    <location>
        <begin position="418"/>
        <end position="442"/>
    </location>
</feature>
<feature type="transmembrane region" description="Helical" evidence="1">
    <location>
        <begin position="150"/>
        <end position="170"/>
    </location>
</feature>